<name>A0A9W6XKY2_9STRA</name>
<dbReference type="InterPro" id="IPR012337">
    <property type="entry name" value="RNaseH-like_sf"/>
</dbReference>
<dbReference type="SUPFAM" id="SSF54160">
    <property type="entry name" value="Chromo domain-like"/>
    <property type="match status" value="1"/>
</dbReference>
<proteinExistence type="predicted"/>
<dbReference type="SUPFAM" id="SSF53098">
    <property type="entry name" value="Ribonuclease H-like"/>
    <property type="match status" value="1"/>
</dbReference>
<dbReference type="SUPFAM" id="SSF56672">
    <property type="entry name" value="DNA/RNA polymerases"/>
    <property type="match status" value="1"/>
</dbReference>
<dbReference type="InterPro" id="IPR043502">
    <property type="entry name" value="DNA/RNA_pol_sf"/>
</dbReference>
<feature type="domain" description="Integrase catalytic" evidence="8">
    <location>
        <begin position="528"/>
        <end position="639"/>
    </location>
</feature>
<dbReference type="InterPro" id="IPR036397">
    <property type="entry name" value="RNaseH_sf"/>
</dbReference>
<dbReference type="EMBL" id="BSXT01001354">
    <property type="protein sequence ID" value="GMF41602.1"/>
    <property type="molecule type" value="Genomic_DNA"/>
</dbReference>
<keyword evidence="2" id="KW-0548">Nucleotidyltransferase</keyword>
<evidence type="ECO:0000259" key="8">
    <source>
        <dbReference type="PROSITE" id="PS50994"/>
    </source>
</evidence>
<dbReference type="CDD" id="cd00024">
    <property type="entry name" value="CD_CSD"/>
    <property type="match status" value="1"/>
</dbReference>
<accession>A0A9W6XKY2</accession>
<gene>
    <name evidence="9" type="ORF">Pfra01_001326400</name>
</gene>
<dbReference type="PANTHER" id="PTHR37984:SF5">
    <property type="entry name" value="PROTEIN NYNRIN-LIKE"/>
    <property type="match status" value="1"/>
</dbReference>
<keyword evidence="5" id="KW-0378">Hydrolase</keyword>
<dbReference type="InterPro" id="IPR050951">
    <property type="entry name" value="Retrovirus_Pol_polyprotein"/>
</dbReference>
<comment type="caution">
    <text evidence="9">The sequence shown here is derived from an EMBL/GenBank/DDBJ whole genome shotgun (WGS) entry which is preliminary data.</text>
</comment>
<dbReference type="PROSITE" id="PS50013">
    <property type="entry name" value="CHROMO_2"/>
    <property type="match status" value="1"/>
</dbReference>
<dbReference type="Gene3D" id="2.40.50.40">
    <property type="match status" value="1"/>
</dbReference>
<evidence type="ECO:0000256" key="6">
    <source>
        <dbReference type="ARBA" id="ARBA00022918"/>
    </source>
</evidence>
<reference evidence="9" key="1">
    <citation type="submission" date="2023-04" db="EMBL/GenBank/DDBJ databases">
        <title>Phytophthora fragariaefolia NBRC 109709.</title>
        <authorList>
            <person name="Ichikawa N."/>
            <person name="Sato H."/>
            <person name="Tonouchi N."/>
        </authorList>
    </citation>
    <scope>NUCLEOTIDE SEQUENCE</scope>
    <source>
        <strain evidence="9">NBRC 109709</strain>
    </source>
</reference>
<dbReference type="InterPro" id="IPR023780">
    <property type="entry name" value="Chromo_domain"/>
</dbReference>
<dbReference type="GO" id="GO:0016787">
    <property type="term" value="F:hydrolase activity"/>
    <property type="evidence" value="ECO:0007669"/>
    <property type="project" value="UniProtKB-KW"/>
</dbReference>
<dbReference type="InterPro" id="IPR043128">
    <property type="entry name" value="Rev_trsase/Diguanyl_cyclase"/>
</dbReference>
<keyword evidence="3" id="KW-0540">Nuclease</keyword>
<dbReference type="GO" id="GO:0003676">
    <property type="term" value="F:nucleic acid binding"/>
    <property type="evidence" value="ECO:0007669"/>
    <property type="project" value="InterPro"/>
</dbReference>
<evidence type="ECO:0000259" key="7">
    <source>
        <dbReference type="PROSITE" id="PS50013"/>
    </source>
</evidence>
<feature type="domain" description="Chromo" evidence="7">
    <location>
        <begin position="796"/>
        <end position="849"/>
    </location>
</feature>
<dbReference type="Pfam" id="PF00385">
    <property type="entry name" value="Chromo"/>
    <property type="match status" value="1"/>
</dbReference>
<sequence length="866" mass="99153">MPFGLKNAPQIYQRLVDNALYGHLKISANSDSVLPIDVFKDGEPEPDQKPLVLGRRSYIDDILVTASDWDVLCEKVGNLLEACDRWNLSISVVKSFWGLRKVDYLGHRVSADGLEAHPKALESLAKLPFPRTLRSMQSFLGSLNYYSRFCEDFAIYATVLYELCEADFHEIRVKEEIKRQFDPDRAPVVVVYASKWAISASLVQEHDGAYWPAMFTSRTLKSNEINYGIVDKEVLALLRILDVCYTLLVTRSVKVLTRHSTLAWLLHSSGFNEVDEVLTAITPKKQPRQTVSMPPPTVELDEHLLVVSFDGSARVKRGGGAYGAIIWRLPDWEILAAASEYSPDLTVNEADADRLASTALQKEEGTHITSDEDCQDLVTLNRLDELLKPKITDQVARVTAVTRSVRGRCLQPKTLQEAVVQQMRCERIVQAQNEEKWIADLKAYLQGNLAALTSEEAKACSKIATDYEADDNGLLLYCPMTAQSNGDRDLIARLVVPEAMHQDFLHHYHTSLEGGHQGIGPENYEKCVFRRFGASEAIRHDREPGFMTDFFRAFNRIVGQRQRATMTYHPQANGTAERMVQTLTRSVKMYVADVNQRDWDEYAERLTIALNTAKDRVRGDTLFYLAHGWGPRTTLEASLPLASTRRRDRNPRRWRYHVQVHYQLAREHVTERVREAIRERADQHNEQITPHGIEAGVQVWLYLDRVKEGYARKLAHMWHGPFRVSEMVGDHAARIEIAGAEYRLFPIGHVSKLKLVKPFPDRPRAEPVVSEADRLDLDEALLPERSWEATLAEDEFEVDRIVDVRSDRHTRYGWAHREFLVYWKGYPEPSWVDEADLNCGALLQEFERKIADRNRFQVMQSREEEE</sequence>
<organism evidence="9 10">
    <name type="scientific">Phytophthora fragariaefolia</name>
    <dbReference type="NCBI Taxonomy" id="1490495"/>
    <lineage>
        <taxon>Eukaryota</taxon>
        <taxon>Sar</taxon>
        <taxon>Stramenopiles</taxon>
        <taxon>Oomycota</taxon>
        <taxon>Peronosporomycetes</taxon>
        <taxon>Peronosporales</taxon>
        <taxon>Peronosporaceae</taxon>
        <taxon>Phytophthora</taxon>
    </lineage>
</organism>
<dbReference type="AlphaFoldDB" id="A0A9W6XKY2"/>
<dbReference type="InterPro" id="IPR000953">
    <property type="entry name" value="Chromo/chromo_shadow_dom"/>
</dbReference>
<keyword evidence="10" id="KW-1185">Reference proteome</keyword>
<dbReference type="Gene3D" id="3.30.420.10">
    <property type="entry name" value="Ribonuclease H-like superfamily/Ribonuclease H"/>
    <property type="match status" value="1"/>
</dbReference>
<dbReference type="Pfam" id="PF17917">
    <property type="entry name" value="RT_RNaseH"/>
    <property type="match status" value="1"/>
</dbReference>
<dbReference type="InterPro" id="IPR001584">
    <property type="entry name" value="Integrase_cat-core"/>
</dbReference>
<keyword evidence="6" id="KW-0695">RNA-directed DNA polymerase</keyword>
<evidence type="ECO:0000256" key="3">
    <source>
        <dbReference type="ARBA" id="ARBA00022722"/>
    </source>
</evidence>
<dbReference type="GO" id="GO:0003964">
    <property type="term" value="F:RNA-directed DNA polymerase activity"/>
    <property type="evidence" value="ECO:0007669"/>
    <property type="project" value="UniProtKB-KW"/>
</dbReference>
<dbReference type="InterPro" id="IPR016197">
    <property type="entry name" value="Chromo-like_dom_sf"/>
</dbReference>
<dbReference type="GO" id="GO:0004519">
    <property type="term" value="F:endonuclease activity"/>
    <property type="evidence" value="ECO:0007669"/>
    <property type="project" value="UniProtKB-KW"/>
</dbReference>
<dbReference type="SMART" id="SM00298">
    <property type="entry name" value="CHROMO"/>
    <property type="match status" value="1"/>
</dbReference>
<dbReference type="PANTHER" id="PTHR37984">
    <property type="entry name" value="PROTEIN CBG26694"/>
    <property type="match status" value="1"/>
</dbReference>
<dbReference type="OrthoDB" id="123800at2759"/>
<dbReference type="Proteomes" id="UP001165121">
    <property type="component" value="Unassembled WGS sequence"/>
</dbReference>
<dbReference type="Gene3D" id="3.30.70.270">
    <property type="match status" value="2"/>
</dbReference>
<protein>
    <submittedName>
        <fullName evidence="9">Unnamed protein product</fullName>
    </submittedName>
</protein>
<dbReference type="InterPro" id="IPR041373">
    <property type="entry name" value="RT_RNaseH"/>
</dbReference>
<evidence type="ECO:0000256" key="4">
    <source>
        <dbReference type="ARBA" id="ARBA00022759"/>
    </source>
</evidence>
<evidence type="ECO:0000313" key="9">
    <source>
        <dbReference type="EMBL" id="GMF41602.1"/>
    </source>
</evidence>
<evidence type="ECO:0000313" key="10">
    <source>
        <dbReference type="Proteomes" id="UP001165121"/>
    </source>
</evidence>
<evidence type="ECO:0000256" key="2">
    <source>
        <dbReference type="ARBA" id="ARBA00022695"/>
    </source>
</evidence>
<evidence type="ECO:0000256" key="5">
    <source>
        <dbReference type="ARBA" id="ARBA00022801"/>
    </source>
</evidence>
<evidence type="ECO:0000256" key="1">
    <source>
        <dbReference type="ARBA" id="ARBA00022679"/>
    </source>
</evidence>
<dbReference type="GO" id="GO:0015074">
    <property type="term" value="P:DNA integration"/>
    <property type="evidence" value="ECO:0007669"/>
    <property type="project" value="InterPro"/>
</dbReference>
<keyword evidence="1" id="KW-0808">Transferase</keyword>
<dbReference type="PROSITE" id="PS50994">
    <property type="entry name" value="INTEGRASE"/>
    <property type="match status" value="1"/>
</dbReference>
<keyword evidence="4" id="KW-0255">Endonuclease</keyword>